<keyword evidence="7" id="KW-1015">Disulfide bond</keyword>
<accession>A0A8H3ZZW7</accession>
<dbReference type="SUPFAM" id="SSF50911">
    <property type="entry name" value="Mannose 6-phosphate receptor domain"/>
    <property type="match status" value="1"/>
</dbReference>
<dbReference type="PANTHER" id="PTHR15071:SF0">
    <property type="entry name" value="MANNOSE 6-PHOSPHATE RECEPTOR-LIKE PROTEIN 1"/>
    <property type="match status" value="1"/>
</dbReference>
<dbReference type="PANTHER" id="PTHR15071">
    <property type="entry name" value="MANNOSE-6-PHOSPHATE RECEPTOR FAMILY MEMBER"/>
    <property type="match status" value="1"/>
</dbReference>
<gene>
    <name evidence="11" type="ORF">F8M41_012501</name>
</gene>
<evidence type="ECO:0000313" key="11">
    <source>
        <dbReference type="EMBL" id="KAF0377902.1"/>
    </source>
</evidence>
<sequence>MIQCESFYLPLVRNFFKTSIFWLCIYTTLYAYVKAEDSPEKPFCKVTDANSSLYYDLSGLKTGDWKIESKGFDYNFRLSVCEVLKDPGNVRPKDKDKLGVWGKKISDGKEYNLGYFSTTPYLKDDMLFLIYESNEYCGTEQFYHTSLIRFICDQTVDKTNPPKLINVFNDCAFWFEWRTPIACPTKIVNSQSAISVFFTILGIALAVYFIGGVIYNRIVYNASGVRQIPHWEFWRDALDFIKDMFLIILAQCPIPFFQPRRRPGNYRNLPRDEEHILIDEQFEEH</sequence>
<dbReference type="PROSITE" id="PS51914">
    <property type="entry name" value="MRH"/>
    <property type="match status" value="1"/>
</dbReference>
<dbReference type="Proteomes" id="UP000439903">
    <property type="component" value="Unassembled WGS sequence"/>
</dbReference>
<dbReference type="GO" id="GO:0010008">
    <property type="term" value="C:endosome membrane"/>
    <property type="evidence" value="ECO:0007669"/>
    <property type="project" value="UniProtKB-SubCell"/>
</dbReference>
<dbReference type="GO" id="GO:0000139">
    <property type="term" value="C:Golgi membrane"/>
    <property type="evidence" value="ECO:0007669"/>
    <property type="project" value="UniProtKB-SubCell"/>
</dbReference>
<keyword evidence="6 9" id="KW-0472">Membrane</keyword>
<dbReference type="InterPro" id="IPR009011">
    <property type="entry name" value="Man6P_isomerase_rcpt-bd_dom_sf"/>
</dbReference>
<comment type="subcellular location">
    <subcellularLocation>
        <location evidence="1">Endomembrane system</location>
    </subcellularLocation>
</comment>
<dbReference type="OrthoDB" id="4504960at2759"/>
<comment type="caution">
    <text evidence="11">The sequence shown here is derived from an EMBL/GenBank/DDBJ whole genome shotgun (WGS) entry which is preliminary data.</text>
</comment>
<dbReference type="GO" id="GO:0005770">
    <property type="term" value="C:late endosome"/>
    <property type="evidence" value="ECO:0007669"/>
    <property type="project" value="TreeGrafter"/>
</dbReference>
<evidence type="ECO:0000256" key="2">
    <source>
        <dbReference type="ARBA" id="ARBA00022448"/>
    </source>
</evidence>
<evidence type="ECO:0000313" key="12">
    <source>
        <dbReference type="Proteomes" id="UP000439903"/>
    </source>
</evidence>
<evidence type="ECO:0000256" key="1">
    <source>
        <dbReference type="ARBA" id="ARBA00004308"/>
    </source>
</evidence>
<evidence type="ECO:0000259" key="10">
    <source>
        <dbReference type="PROSITE" id="PS51914"/>
    </source>
</evidence>
<dbReference type="InterPro" id="IPR044865">
    <property type="entry name" value="MRH_dom"/>
</dbReference>
<keyword evidence="11" id="KW-0675">Receptor</keyword>
<keyword evidence="8" id="KW-0325">Glycoprotein</keyword>
<evidence type="ECO:0000256" key="9">
    <source>
        <dbReference type="SAM" id="Phobius"/>
    </source>
</evidence>
<dbReference type="GO" id="GO:0007034">
    <property type="term" value="P:vacuolar transport"/>
    <property type="evidence" value="ECO:0007669"/>
    <property type="project" value="TreeGrafter"/>
</dbReference>
<keyword evidence="2" id="KW-0813">Transport</keyword>
<proteinExistence type="predicted"/>
<dbReference type="SMART" id="SM01404">
    <property type="entry name" value="CIMR"/>
    <property type="match status" value="1"/>
</dbReference>
<feature type="domain" description="MRH" evidence="10">
    <location>
        <begin position="42"/>
        <end position="185"/>
    </location>
</feature>
<dbReference type="EMBL" id="WTPW01002535">
    <property type="protein sequence ID" value="KAF0377902.1"/>
    <property type="molecule type" value="Genomic_DNA"/>
</dbReference>
<evidence type="ECO:0000256" key="6">
    <source>
        <dbReference type="ARBA" id="ARBA00023136"/>
    </source>
</evidence>
<organism evidence="11 12">
    <name type="scientific">Gigaspora margarita</name>
    <dbReference type="NCBI Taxonomy" id="4874"/>
    <lineage>
        <taxon>Eukaryota</taxon>
        <taxon>Fungi</taxon>
        <taxon>Fungi incertae sedis</taxon>
        <taxon>Mucoromycota</taxon>
        <taxon>Glomeromycotina</taxon>
        <taxon>Glomeromycetes</taxon>
        <taxon>Diversisporales</taxon>
        <taxon>Gigasporaceae</taxon>
        <taxon>Gigaspora</taxon>
    </lineage>
</organism>
<feature type="transmembrane region" description="Helical" evidence="9">
    <location>
        <begin position="196"/>
        <end position="220"/>
    </location>
</feature>
<dbReference type="Pfam" id="PF02157">
    <property type="entry name" value="Man-6-P_recep"/>
    <property type="match status" value="1"/>
</dbReference>
<keyword evidence="3 9" id="KW-0812">Transmembrane</keyword>
<evidence type="ECO:0000256" key="5">
    <source>
        <dbReference type="ARBA" id="ARBA00022989"/>
    </source>
</evidence>
<dbReference type="InterPro" id="IPR028927">
    <property type="entry name" value="Man-6-P_rcpt"/>
</dbReference>
<evidence type="ECO:0000256" key="8">
    <source>
        <dbReference type="ARBA" id="ARBA00023180"/>
    </source>
</evidence>
<dbReference type="AlphaFoldDB" id="A0A8H3ZZW7"/>
<evidence type="ECO:0000256" key="3">
    <source>
        <dbReference type="ARBA" id="ARBA00022692"/>
    </source>
</evidence>
<protein>
    <submittedName>
        <fullName evidence="11">Mannose 6-phosphate receptor domain-containing protein</fullName>
    </submittedName>
</protein>
<keyword evidence="5 9" id="KW-1133">Transmembrane helix</keyword>
<keyword evidence="4" id="KW-0732">Signal</keyword>
<dbReference type="Gene3D" id="2.70.130.10">
    <property type="entry name" value="Mannose-6-phosphate receptor binding domain"/>
    <property type="match status" value="1"/>
</dbReference>
<reference evidence="11 12" key="1">
    <citation type="journal article" date="2019" name="Environ. Microbiol.">
        <title>At the nexus of three kingdoms: the genome of the mycorrhizal fungus Gigaspora margarita provides insights into plant, endobacterial and fungal interactions.</title>
        <authorList>
            <person name="Venice F."/>
            <person name="Ghignone S."/>
            <person name="Salvioli di Fossalunga A."/>
            <person name="Amselem J."/>
            <person name="Novero M."/>
            <person name="Xianan X."/>
            <person name="Sedzielewska Toro K."/>
            <person name="Morin E."/>
            <person name="Lipzen A."/>
            <person name="Grigoriev I.V."/>
            <person name="Henrissat B."/>
            <person name="Martin F.M."/>
            <person name="Bonfante P."/>
        </authorList>
    </citation>
    <scope>NUCLEOTIDE SEQUENCE [LARGE SCALE GENOMIC DNA]</scope>
    <source>
        <strain evidence="11 12">BEG34</strain>
    </source>
</reference>
<evidence type="ECO:0000256" key="7">
    <source>
        <dbReference type="ARBA" id="ARBA00023157"/>
    </source>
</evidence>
<name>A0A8H3ZZW7_GIGMA</name>
<keyword evidence="12" id="KW-1185">Reference proteome</keyword>
<evidence type="ECO:0000256" key="4">
    <source>
        <dbReference type="ARBA" id="ARBA00022729"/>
    </source>
</evidence>